<protein>
    <submittedName>
        <fullName evidence="3">Uncharacterized protein</fullName>
    </submittedName>
</protein>
<feature type="signal peptide" evidence="2">
    <location>
        <begin position="1"/>
        <end position="25"/>
    </location>
</feature>
<dbReference type="EMBL" id="SBHS01000003">
    <property type="protein sequence ID" value="TWU77534.1"/>
    <property type="molecule type" value="Genomic_DNA"/>
</dbReference>
<evidence type="ECO:0000313" key="4">
    <source>
        <dbReference type="Proteomes" id="UP000317257"/>
    </source>
</evidence>
<dbReference type="AlphaFoldDB" id="A0A5C6GJN8"/>
<comment type="caution">
    <text evidence="3">The sequence shown here is derived from an EMBL/GenBank/DDBJ whole genome shotgun (WGS) entry which is preliminary data.</text>
</comment>
<evidence type="ECO:0000256" key="1">
    <source>
        <dbReference type="SAM" id="MobiDB-lite"/>
    </source>
</evidence>
<dbReference type="Proteomes" id="UP000317257">
    <property type="component" value="Unassembled WGS sequence"/>
</dbReference>
<feature type="region of interest" description="Disordered" evidence="1">
    <location>
        <begin position="32"/>
        <end position="87"/>
    </location>
</feature>
<feature type="compositionally biased region" description="Polar residues" evidence="1">
    <location>
        <begin position="56"/>
        <end position="66"/>
    </location>
</feature>
<reference evidence="4" key="1">
    <citation type="submission" date="2018-12" db="EMBL/GenBank/DDBJ databases">
        <title>The complete genome of Metarhizium rileyi, a key fungal pathogen of Lepidoptera.</title>
        <authorList>
            <person name="Binneck E."/>
            <person name="Lastra C.C.L."/>
            <person name="Sosa-Gomez D.R."/>
        </authorList>
    </citation>
    <scope>NUCLEOTIDE SEQUENCE [LARGE SCALE GENOMIC DNA]</scope>
    <source>
        <strain evidence="4">Cep018-CH2</strain>
    </source>
</reference>
<evidence type="ECO:0000256" key="2">
    <source>
        <dbReference type="SAM" id="SignalP"/>
    </source>
</evidence>
<dbReference type="PROSITE" id="PS51257">
    <property type="entry name" value="PROKAR_LIPOPROTEIN"/>
    <property type="match status" value="1"/>
</dbReference>
<feature type="region of interest" description="Disordered" evidence="1">
    <location>
        <begin position="217"/>
        <end position="270"/>
    </location>
</feature>
<name>A0A5C6GJN8_METRR</name>
<gene>
    <name evidence="3" type="ORF">ED733_007425</name>
</gene>
<evidence type="ECO:0000313" key="3">
    <source>
        <dbReference type="EMBL" id="TWU77534.1"/>
    </source>
</evidence>
<accession>A0A5C6GJN8</accession>
<keyword evidence="2" id="KW-0732">Signal</keyword>
<sequence length="270" mass="28979">MALSRLAVITLSCVVILLYSCACSANPIPGGSLGKPAGSVNRPSFRPNKAPKKGNKTPSTIKSATVKTPPPGRHNTPAAPGGSTPEHYETVVDYIDDADLKAKMETFKNRQYYRGYPNVDVLRNTGKFTQVELQKLHGAFDKLEKAIRPGKKPASNEHYETVVDYIEDADLKAKMETFQNRMYYRGYPGVSILGQTGKFTQSELQVVQEAFNELEKAIRPGKTSAPGNGKTPAPGRGNTPAPGRGNTPAPGRGNTPAPGRGNTPASNGKQ</sequence>
<organism evidence="3 4">
    <name type="scientific">Metarhizium rileyi (strain RCEF 4871)</name>
    <name type="common">Nomuraea rileyi</name>
    <dbReference type="NCBI Taxonomy" id="1649241"/>
    <lineage>
        <taxon>Eukaryota</taxon>
        <taxon>Fungi</taxon>
        <taxon>Dikarya</taxon>
        <taxon>Ascomycota</taxon>
        <taxon>Pezizomycotina</taxon>
        <taxon>Sordariomycetes</taxon>
        <taxon>Hypocreomycetidae</taxon>
        <taxon>Hypocreales</taxon>
        <taxon>Clavicipitaceae</taxon>
        <taxon>Metarhizium</taxon>
    </lineage>
</organism>
<feature type="chain" id="PRO_5023102469" evidence="2">
    <location>
        <begin position="26"/>
        <end position="270"/>
    </location>
</feature>
<proteinExistence type="predicted"/>